<dbReference type="AlphaFoldDB" id="A0A844G6I3"/>
<gene>
    <name evidence="1" type="ORF">FYJ85_17065</name>
</gene>
<evidence type="ECO:0000313" key="2">
    <source>
        <dbReference type="Proteomes" id="UP000435649"/>
    </source>
</evidence>
<name>A0A844G6I3_9BACT</name>
<protein>
    <submittedName>
        <fullName evidence="1">Uncharacterized protein</fullName>
    </submittedName>
</protein>
<accession>A0A844G6I3</accession>
<keyword evidence="2" id="KW-1185">Reference proteome</keyword>
<comment type="caution">
    <text evidence="1">The sequence shown here is derived from an EMBL/GenBank/DDBJ whole genome shotgun (WGS) entry which is preliminary data.</text>
</comment>
<reference evidence="1 2" key="1">
    <citation type="submission" date="2019-08" db="EMBL/GenBank/DDBJ databases">
        <title>In-depth cultivation of the pig gut microbiome towards novel bacterial diversity and tailored functional studies.</title>
        <authorList>
            <person name="Wylensek D."/>
            <person name="Hitch T.C.A."/>
            <person name="Clavel T."/>
        </authorList>
    </citation>
    <scope>NUCLEOTIDE SEQUENCE [LARGE SCALE GENOMIC DNA]</scope>
    <source>
        <strain evidence="1 2">BBE-744-WT-12</strain>
    </source>
</reference>
<proteinExistence type="predicted"/>
<organism evidence="1 2">
    <name type="scientific">Victivallis lenta</name>
    <dbReference type="NCBI Taxonomy" id="2606640"/>
    <lineage>
        <taxon>Bacteria</taxon>
        <taxon>Pseudomonadati</taxon>
        <taxon>Lentisphaerota</taxon>
        <taxon>Lentisphaeria</taxon>
        <taxon>Victivallales</taxon>
        <taxon>Victivallaceae</taxon>
        <taxon>Victivallis</taxon>
    </lineage>
</organism>
<dbReference type="RefSeq" id="WP_154419736.1">
    <property type="nucleotide sequence ID" value="NZ_VUNS01000023.1"/>
</dbReference>
<dbReference type="Proteomes" id="UP000435649">
    <property type="component" value="Unassembled WGS sequence"/>
</dbReference>
<sequence>MMVKEEQNESQNSAVAVIETPEEQELDELVNLEDRIRTGVGHCFEIGMLLERIRKEKLYLLRGYKSFQCYCEEMFHIDRSYGYRLITCYRVRSLLPEDSRTLIPERLIRPLASLPPEAVVKIWNNAREAANGGIPNRRQLEKQVDEYRKRILDDELIEKFGPCDEESFFSYVLKRKLDTRTTVSELIESTKSRQALITAVKELKPLGIAFVPEEKEQLRIEILRRQEQELEKLW</sequence>
<dbReference type="EMBL" id="VUNS01000023">
    <property type="protein sequence ID" value="MST98753.1"/>
    <property type="molecule type" value="Genomic_DNA"/>
</dbReference>
<evidence type="ECO:0000313" key="1">
    <source>
        <dbReference type="EMBL" id="MST98753.1"/>
    </source>
</evidence>